<evidence type="ECO:0000313" key="2">
    <source>
        <dbReference type="EnsemblPlants" id="KRH51410"/>
    </source>
</evidence>
<reference evidence="2" key="2">
    <citation type="submission" date="2018-02" db="UniProtKB">
        <authorList>
            <consortium name="EnsemblPlants"/>
        </authorList>
    </citation>
    <scope>IDENTIFICATION</scope>
    <source>
        <strain evidence="2">Williams 82</strain>
    </source>
</reference>
<name>A0A0R0JDP8_SOYBN</name>
<sequence>MGEILEDSCYIFISHTYICFLSPFYELYFLRLDLFHLFHIGERFNLQIKPKKSKDGLSNLEICKDSKTNY</sequence>
<reference evidence="1" key="3">
    <citation type="submission" date="2018-07" db="EMBL/GenBank/DDBJ databases">
        <title>WGS assembly of Glycine max.</title>
        <authorList>
            <person name="Schmutz J."/>
            <person name="Cannon S."/>
            <person name="Schlueter J."/>
            <person name="Ma J."/>
            <person name="Mitros T."/>
            <person name="Nelson W."/>
            <person name="Hyten D."/>
            <person name="Song Q."/>
            <person name="Thelen J."/>
            <person name="Cheng J."/>
            <person name="Xu D."/>
            <person name="Hellsten U."/>
            <person name="May G."/>
            <person name="Yu Y."/>
            <person name="Sakurai T."/>
            <person name="Umezawa T."/>
            <person name="Bhattacharyya M."/>
            <person name="Sandhu D."/>
            <person name="Valliyodan B."/>
            <person name="Lindquist E."/>
            <person name="Peto M."/>
            <person name="Grant D."/>
            <person name="Shu S."/>
            <person name="Goodstein D."/>
            <person name="Barry K."/>
            <person name="Futrell-Griggs M."/>
            <person name="Abernathy B."/>
            <person name="Du J."/>
            <person name="Tian Z."/>
            <person name="Zhu L."/>
            <person name="Gill N."/>
            <person name="Joshi T."/>
            <person name="Libault M."/>
            <person name="Sethuraman A."/>
            <person name="Zhang X."/>
            <person name="Shinozaki K."/>
            <person name="Nguyen H."/>
            <person name="Wing R."/>
            <person name="Cregan P."/>
            <person name="Specht J."/>
            <person name="Grimwood J."/>
            <person name="Rokhsar D."/>
            <person name="Stacey G."/>
            <person name="Shoemaker R."/>
            <person name="Jackson S."/>
        </authorList>
    </citation>
    <scope>NUCLEOTIDE SEQUENCE</scope>
    <source>
        <tissue evidence="1">Callus</tissue>
    </source>
</reference>
<protein>
    <submittedName>
        <fullName evidence="1 2">Uncharacterized protein</fullName>
    </submittedName>
</protein>
<evidence type="ECO:0000313" key="3">
    <source>
        <dbReference type="Proteomes" id="UP000008827"/>
    </source>
</evidence>
<dbReference type="EMBL" id="CM000839">
    <property type="protein sequence ID" value="KRH51410.1"/>
    <property type="molecule type" value="Genomic_DNA"/>
</dbReference>
<dbReference type="Proteomes" id="UP000008827">
    <property type="component" value="Chromosome 6"/>
</dbReference>
<proteinExistence type="predicted"/>
<organism evidence="1">
    <name type="scientific">Glycine max</name>
    <name type="common">Soybean</name>
    <name type="synonym">Glycine hispida</name>
    <dbReference type="NCBI Taxonomy" id="3847"/>
    <lineage>
        <taxon>Eukaryota</taxon>
        <taxon>Viridiplantae</taxon>
        <taxon>Streptophyta</taxon>
        <taxon>Embryophyta</taxon>
        <taxon>Tracheophyta</taxon>
        <taxon>Spermatophyta</taxon>
        <taxon>Magnoliopsida</taxon>
        <taxon>eudicotyledons</taxon>
        <taxon>Gunneridae</taxon>
        <taxon>Pentapetalae</taxon>
        <taxon>rosids</taxon>
        <taxon>fabids</taxon>
        <taxon>Fabales</taxon>
        <taxon>Fabaceae</taxon>
        <taxon>Papilionoideae</taxon>
        <taxon>50 kb inversion clade</taxon>
        <taxon>NPAAA clade</taxon>
        <taxon>indigoferoid/millettioid clade</taxon>
        <taxon>Phaseoleae</taxon>
        <taxon>Glycine</taxon>
        <taxon>Glycine subgen. Soja</taxon>
    </lineage>
</organism>
<evidence type="ECO:0000313" key="1">
    <source>
        <dbReference type="EMBL" id="KRH51410.1"/>
    </source>
</evidence>
<dbReference type="EnsemblPlants" id="KRH51410">
    <property type="protein sequence ID" value="KRH51410"/>
    <property type="gene ID" value="GLYMA_06G004600"/>
</dbReference>
<dbReference type="InParanoid" id="A0A0R0JDP8"/>
<reference evidence="1 2" key="1">
    <citation type="journal article" date="2010" name="Nature">
        <title>Genome sequence of the palaeopolyploid soybean.</title>
        <authorList>
            <person name="Schmutz J."/>
            <person name="Cannon S.B."/>
            <person name="Schlueter J."/>
            <person name="Ma J."/>
            <person name="Mitros T."/>
            <person name="Nelson W."/>
            <person name="Hyten D.L."/>
            <person name="Song Q."/>
            <person name="Thelen J.J."/>
            <person name="Cheng J."/>
            <person name="Xu D."/>
            <person name="Hellsten U."/>
            <person name="May G.D."/>
            <person name="Yu Y."/>
            <person name="Sakurai T."/>
            <person name="Umezawa T."/>
            <person name="Bhattacharyya M.K."/>
            <person name="Sandhu D."/>
            <person name="Valliyodan B."/>
            <person name="Lindquist E."/>
            <person name="Peto M."/>
            <person name="Grant D."/>
            <person name="Shu S."/>
            <person name="Goodstein D."/>
            <person name="Barry K."/>
            <person name="Futrell-Griggs M."/>
            <person name="Abernathy B."/>
            <person name="Du J."/>
            <person name="Tian Z."/>
            <person name="Zhu L."/>
            <person name="Gill N."/>
            <person name="Joshi T."/>
            <person name="Libault M."/>
            <person name="Sethuraman A."/>
            <person name="Zhang X.-C."/>
            <person name="Shinozaki K."/>
            <person name="Nguyen H.T."/>
            <person name="Wing R.A."/>
            <person name="Cregan P."/>
            <person name="Specht J."/>
            <person name="Grimwood J."/>
            <person name="Rokhsar D."/>
            <person name="Stacey G."/>
            <person name="Shoemaker R.C."/>
            <person name="Jackson S.A."/>
        </authorList>
    </citation>
    <scope>NUCLEOTIDE SEQUENCE</scope>
    <source>
        <strain evidence="2">cv. Williams 82</strain>
        <tissue evidence="1">Callus</tissue>
    </source>
</reference>
<keyword evidence="3" id="KW-1185">Reference proteome</keyword>
<dbReference type="Gramene" id="KRH51410">
    <property type="protein sequence ID" value="KRH51410"/>
    <property type="gene ID" value="GLYMA_06G004600"/>
</dbReference>
<gene>
    <name evidence="1" type="ORF">GLYMA_06G004600</name>
</gene>
<dbReference type="AlphaFoldDB" id="A0A0R0JDP8"/>
<accession>A0A0R0JDP8</accession>